<dbReference type="OrthoDB" id="361835at2759"/>
<name>A4RTB1_OSTLU</name>
<gene>
    <name evidence="2" type="ORF">OSTLU_14151</name>
</gene>
<dbReference type="EMBL" id="CP000582">
    <property type="protein sequence ID" value="ABO94397.1"/>
    <property type="molecule type" value="Genomic_DNA"/>
</dbReference>
<accession>A4RTB1</accession>
<dbReference type="Proteomes" id="UP000001568">
    <property type="component" value="Chromosome 2"/>
</dbReference>
<dbReference type="STRING" id="436017.A4RTB1"/>
<feature type="compositionally biased region" description="Basic and acidic residues" evidence="1">
    <location>
        <begin position="51"/>
        <end position="72"/>
    </location>
</feature>
<feature type="compositionally biased region" description="Basic residues" evidence="1">
    <location>
        <begin position="12"/>
        <end position="47"/>
    </location>
</feature>
<dbReference type="GeneID" id="5000293"/>
<dbReference type="KEGG" id="olu:OSTLU_14151"/>
<evidence type="ECO:0000313" key="3">
    <source>
        <dbReference type="Proteomes" id="UP000001568"/>
    </source>
</evidence>
<dbReference type="PANTHER" id="PTHR33828">
    <property type="entry name" value="OS05G0596200 PROTEIN"/>
    <property type="match status" value="1"/>
</dbReference>
<evidence type="ECO:0000256" key="1">
    <source>
        <dbReference type="SAM" id="MobiDB-lite"/>
    </source>
</evidence>
<dbReference type="OMA" id="NDYELHG"/>
<dbReference type="AlphaFoldDB" id="A4RTB1"/>
<feature type="compositionally biased region" description="Basic and acidic residues" evidence="1">
    <location>
        <begin position="132"/>
        <end position="150"/>
    </location>
</feature>
<organism evidence="2 3">
    <name type="scientific">Ostreococcus lucimarinus (strain CCE9901)</name>
    <dbReference type="NCBI Taxonomy" id="436017"/>
    <lineage>
        <taxon>Eukaryota</taxon>
        <taxon>Viridiplantae</taxon>
        <taxon>Chlorophyta</taxon>
        <taxon>Mamiellophyceae</taxon>
        <taxon>Mamiellales</taxon>
        <taxon>Bathycoccaceae</taxon>
        <taxon>Ostreococcus</taxon>
    </lineage>
</organism>
<dbReference type="eggNOG" id="ENOG502RYA3">
    <property type="taxonomic scope" value="Eukaryota"/>
</dbReference>
<reference evidence="2 3" key="1">
    <citation type="journal article" date="2007" name="Proc. Natl. Acad. Sci. U.S.A.">
        <title>The tiny eukaryote Ostreococcus provides genomic insights into the paradox of plankton speciation.</title>
        <authorList>
            <person name="Palenik B."/>
            <person name="Grimwood J."/>
            <person name="Aerts A."/>
            <person name="Rouze P."/>
            <person name="Salamov A."/>
            <person name="Putnam N."/>
            <person name="Dupont C."/>
            <person name="Jorgensen R."/>
            <person name="Derelle E."/>
            <person name="Rombauts S."/>
            <person name="Zhou K."/>
            <person name="Otillar R."/>
            <person name="Merchant S.S."/>
            <person name="Podell S."/>
            <person name="Gaasterland T."/>
            <person name="Napoli C."/>
            <person name="Gendler K."/>
            <person name="Manuell A."/>
            <person name="Tai V."/>
            <person name="Vallon O."/>
            <person name="Piganeau G."/>
            <person name="Jancek S."/>
            <person name="Heijde M."/>
            <person name="Jabbari K."/>
            <person name="Bowler C."/>
            <person name="Lohr M."/>
            <person name="Robbens S."/>
            <person name="Werner G."/>
            <person name="Dubchak I."/>
            <person name="Pazour G.J."/>
            <person name="Ren Q."/>
            <person name="Paulsen I."/>
            <person name="Delwiche C."/>
            <person name="Schmutz J."/>
            <person name="Rokhsar D."/>
            <person name="Van de Peer Y."/>
            <person name="Moreau H."/>
            <person name="Grigoriev I.V."/>
        </authorList>
    </citation>
    <scope>NUCLEOTIDE SEQUENCE [LARGE SCALE GENOMIC DNA]</scope>
    <source>
        <strain evidence="2 3">CCE9901</strain>
    </source>
</reference>
<evidence type="ECO:0000313" key="2">
    <source>
        <dbReference type="EMBL" id="ABO94397.1"/>
    </source>
</evidence>
<dbReference type="HOGENOM" id="CLU_073442_2_1_1"/>
<feature type="region of interest" description="Disordered" evidence="1">
    <location>
        <begin position="1"/>
        <end position="72"/>
    </location>
</feature>
<dbReference type="PANTHER" id="PTHR33828:SF2">
    <property type="entry name" value="NUCLEOLIN"/>
    <property type="match status" value="1"/>
</dbReference>
<proteinExistence type="predicted"/>
<protein>
    <submittedName>
        <fullName evidence="2">Uncharacterized protein</fullName>
    </submittedName>
</protein>
<dbReference type="RefSeq" id="XP_001416105.1">
    <property type="nucleotide sequence ID" value="XM_001416068.1"/>
</dbReference>
<feature type="compositionally biased region" description="Low complexity" evidence="1">
    <location>
        <begin position="1"/>
        <end position="11"/>
    </location>
</feature>
<dbReference type="Gramene" id="ABO94397">
    <property type="protein sequence ID" value="ABO94397"/>
    <property type="gene ID" value="OSTLU_14151"/>
</dbReference>
<keyword evidence="3" id="KW-1185">Reference proteome</keyword>
<feature type="region of interest" description="Disordered" evidence="1">
    <location>
        <begin position="130"/>
        <end position="174"/>
    </location>
</feature>
<sequence length="174" mass="19061">MPPKTTATGKKPAGKGTKKPAGVKKPAAKKKKAATKKKKAATKKKATAKAEAPKNDYELHGQKRDAPDETDPLRKFYASLRRQNPKSVMAEVWLMEHGLLEDAEAQADAYKRFLKSKGRAVPKLAVKKTTTVKKEPKSEVKTEAVSEEQVKPTVALDDEDSDSDVPLARRASLK</sequence>